<organism evidence="1 2">
    <name type="scientific">Aeromicrobium panaciterrae</name>
    <dbReference type="NCBI Taxonomy" id="363861"/>
    <lineage>
        <taxon>Bacteria</taxon>
        <taxon>Bacillati</taxon>
        <taxon>Actinomycetota</taxon>
        <taxon>Actinomycetes</taxon>
        <taxon>Propionibacteriales</taxon>
        <taxon>Nocardioidaceae</taxon>
        <taxon>Aeromicrobium</taxon>
    </lineage>
</organism>
<keyword evidence="2" id="KW-1185">Reference proteome</keyword>
<evidence type="ECO:0008006" key="3">
    <source>
        <dbReference type="Google" id="ProtNLM"/>
    </source>
</evidence>
<dbReference type="Proteomes" id="UP001257739">
    <property type="component" value="Unassembled WGS sequence"/>
</dbReference>
<gene>
    <name evidence="1" type="ORF">J2X11_001902</name>
</gene>
<dbReference type="InterPro" id="IPR046040">
    <property type="entry name" value="DUF5998"/>
</dbReference>
<protein>
    <recommendedName>
        <fullName evidence="3">Phosphodiesterase</fullName>
    </recommendedName>
</protein>
<name>A0ABU1UPF6_9ACTN</name>
<reference evidence="1 2" key="1">
    <citation type="submission" date="2023-07" db="EMBL/GenBank/DDBJ databases">
        <title>Sorghum-associated microbial communities from plants grown in Nebraska, USA.</title>
        <authorList>
            <person name="Schachtman D."/>
        </authorList>
    </citation>
    <scope>NUCLEOTIDE SEQUENCE [LARGE SCALE GENOMIC DNA]</scope>
    <source>
        <strain evidence="1 2">BE248</strain>
    </source>
</reference>
<proteinExistence type="predicted"/>
<accession>A0ABU1UPF6</accession>
<evidence type="ECO:0000313" key="1">
    <source>
        <dbReference type="EMBL" id="MDR7087063.1"/>
    </source>
</evidence>
<evidence type="ECO:0000313" key="2">
    <source>
        <dbReference type="Proteomes" id="UP001257739"/>
    </source>
</evidence>
<sequence length="193" mass="20564">MTIDHTDELASEVSRSGYYPEIVAEGLGDALAGESVMAYVLHHEPTFDRDEIRRHMTVLALTPTRLVLVHTDEHPGDDLLPKPYTSTTSEAVSVSQVRSVVVTRMVTSTSKQLEEAVLTIGWGVVSRVELEPARCSDPECEADHGYTGSVTGDDFSLRISAVADGGAAVERLLNFARTLSAATSAGAPAGHTG</sequence>
<dbReference type="EMBL" id="JAVDWH010000001">
    <property type="protein sequence ID" value="MDR7087063.1"/>
    <property type="molecule type" value="Genomic_DNA"/>
</dbReference>
<dbReference type="Pfam" id="PF19461">
    <property type="entry name" value="DUF5998"/>
    <property type="match status" value="1"/>
</dbReference>
<dbReference type="RefSeq" id="WP_309970070.1">
    <property type="nucleotide sequence ID" value="NZ_JAVDWH010000001.1"/>
</dbReference>
<comment type="caution">
    <text evidence="1">The sequence shown here is derived from an EMBL/GenBank/DDBJ whole genome shotgun (WGS) entry which is preliminary data.</text>
</comment>